<dbReference type="AlphaFoldDB" id="A0A5C3KJG1"/>
<dbReference type="EMBL" id="ML210313">
    <property type="protein sequence ID" value="TFK20057.1"/>
    <property type="molecule type" value="Genomic_DNA"/>
</dbReference>
<evidence type="ECO:0000313" key="2">
    <source>
        <dbReference type="Proteomes" id="UP000307440"/>
    </source>
</evidence>
<proteinExistence type="predicted"/>
<protein>
    <submittedName>
        <fullName evidence="1">Uncharacterized protein</fullName>
    </submittedName>
</protein>
<dbReference type="Proteomes" id="UP000307440">
    <property type="component" value="Unassembled WGS sequence"/>
</dbReference>
<sequence length="100" mass="11109">MIQRPPRCDSNDVSSIYPKVSSVMAACENHSRSGRILTFLGLGDGLPNRKISNCISAANDMDNCSLWLPLSLVEKSSLPRRLRVLLWSSLGLPDLQSQFY</sequence>
<name>A0A5C3KJG1_COPMA</name>
<organism evidence="1 2">
    <name type="scientific">Coprinopsis marcescibilis</name>
    <name type="common">Agaric fungus</name>
    <name type="synonym">Psathyrella marcescibilis</name>
    <dbReference type="NCBI Taxonomy" id="230819"/>
    <lineage>
        <taxon>Eukaryota</taxon>
        <taxon>Fungi</taxon>
        <taxon>Dikarya</taxon>
        <taxon>Basidiomycota</taxon>
        <taxon>Agaricomycotina</taxon>
        <taxon>Agaricomycetes</taxon>
        <taxon>Agaricomycetidae</taxon>
        <taxon>Agaricales</taxon>
        <taxon>Agaricineae</taxon>
        <taxon>Psathyrellaceae</taxon>
        <taxon>Coprinopsis</taxon>
    </lineage>
</organism>
<gene>
    <name evidence="1" type="ORF">FA15DRAFT_673843</name>
</gene>
<keyword evidence="2" id="KW-1185">Reference proteome</keyword>
<accession>A0A5C3KJG1</accession>
<reference evidence="1 2" key="1">
    <citation type="journal article" date="2019" name="Nat. Ecol. Evol.">
        <title>Megaphylogeny resolves global patterns of mushroom evolution.</title>
        <authorList>
            <person name="Varga T."/>
            <person name="Krizsan K."/>
            <person name="Foldi C."/>
            <person name="Dima B."/>
            <person name="Sanchez-Garcia M."/>
            <person name="Sanchez-Ramirez S."/>
            <person name="Szollosi G.J."/>
            <person name="Szarkandi J.G."/>
            <person name="Papp V."/>
            <person name="Albert L."/>
            <person name="Andreopoulos W."/>
            <person name="Angelini C."/>
            <person name="Antonin V."/>
            <person name="Barry K.W."/>
            <person name="Bougher N.L."/>
            <person name="Buchanan P."/>
            <person name="Buyck B."/>
            <person name="Bense V."/>
            <person name="Catcheside P."/>
            <person name="Chovatia M."/>
            <person name="Cooper J."/>
            <person name="Damon W."/>
            <person name="Desjardin D."/>
            <person name="Finy P."/>
            <person name="Geml J."/>
            <person name="Haridas S."/>
            <person name="Hughes K."/>
            <person name="Justo A."/>
            <person name="Karasinski D."/>
            <person name="Kautmanova I."/>
            <person name="Kiss B."/>
            <person name="Kocsube S."/>
            <person name="Kotiranta H."/>
            <person name="LaButti K.M."/>
            <person name="Lechner B.E."/>
            <person name="Liimatainen K."/>
            <person name="Lipzen A."/>
            <person name="Lukacs Z."/>
            <person name="Mihaltcheva S."/>
            <person name="Morgado L.N."/>
            <person name="Niskanen T."/>
            <person name="Noordeloos M.E."/>
            <person name="Ohm R.A."/>
            <person name="Ortiz-Santana B."/>
            <person name="Ovrebo C."/>
            <person name="Racz N."/>
            <person name="Riley R."/>
            <person name="Savchenko A."/>
            <person name="Shiryaev A."/>
            <person name="Soop K."/>
            <person name="Spirin V."/>
            <person name="Szebenyi C."/>
            <person name="Tomsovsky M."/>
            <person name="Tulloss R.E."/>
            <person name="Uehling J."/>
            <person name="Grigoriev I.V."/>
            <person name="Vagvolgyi C."/>
            <person name="Papp T."/>
            <person name="Martin F.M."/>
            <person name="Miettinen O."/>
            <person name="Hibbett D.S."/>
            <person name="Nagy L.G."/>
        </authorList>
    </citation>
    <scope>NUCLEOTIDE SEQUENCE [LARGE SCALE GENOMIC DNA]</scope>
    <source>
        <strain evidence="1 2">CBS 121175</strain>
    </source>
</reference>
<evidence type="ECO:0000313" key="1">
    <source>
        <dbReference type="EMBL" id="TFK20057.1"/>
    </source>
</evidence>